<dbReference type="InterPro" id="IPR052163">
    <property type="entry name" value="DGC-Regulatory_Protein"/>
</dbReference>
<dbReference type="CDD" id="cd01949">
    <property type="entry name" value="GGDEF"/>
    <property type="match status" value="1"/>
</dbReference>
<dbReference type="PANTHER" id="PTHR46663">
    <property type="entry name" value="DIGUANYLATE CYCLASE DGCT-RELATED"/>
    <property type="match status" value="1"/>
</dbReference>
<feature type="transmembrane region" description="Helical" evidence="1">
    <location>
        <begin position="255"/>
        <end position="276"/>
    </location>
</feature>
<feature type="transmembrane region" description="Helical" evidence="1">
    <location>
        <begin position="80"/>
        <end position="99"/>
    </location>
</feature>
<keyword evidence="1" id="KW-1133">Transmembrane helix</keyword>
<keyword evidence="1" id="KW-0812">Transmembrane</keyword>
<dbReference type="Pfam" id="PF00990">
    <property type="entry name" value="GGDEF"/>
    <property type="match status" value="1"/>
</dbReference>
<dbReference type="AlphaFoldDB" id="A0A5Q0H0W7"/>
<keyword evidence="1" id="KW-0472">Membrane</keyword>
<feature type="transmembrane region" description="Helical" evidence="1">
    <location>
        <begin position="223"/>
        <end position="243"/>
    </location>
</feature>
<dbReference type="OrthoDB" id="23692at2"/>
<feature type="transmembrane region" description="Helical" evidence="1">
    <location>
        <begin position="187"/>
        <end position="211"/>
    </location>
</feature>
<gene>
    <name evidence="3" type="ORF">EKG83_19460</name>
</gene>
<feature type="transmembrane region" description="Helical" evidence="1">
    <location>
        <begin position="115"/>
        <end position="132"/>
    </location>
</feature>
<reference evidence="4" key="1">
    <citation type="journal article" date="2021" name="Curr. Microbiol.">
        <title>Complete genome of nocamycin-producing strain Saccharothrix syringae NRRL B-16468 reveals the biosynthetic potential for secondary metabolites.</title>
        <authorList>
            <person name="Mo X."/>
            <person name="Yang S."/>
        </authorList>
    </citation>
    <scope>NUCLEOTIDE SEQUENCE [LARGE SCALE GENOMIC DNA]</scope>
    <source>
        <strain evidence="4">ATCC 51364 / DSM 43886 / JCM 6844 / KCTC 9398 / NBRC 14523 / NRRL B-16468 / INA 2240</strain>
    </source>
</reference>
<feature type="transmembrane region" description="Helical" evidence="1">
    <location>
        <begin position="21"/>
        <end position="39"/>
    </location>
</feature>
<name>A0A5Q0H0W7_SACSY</name>
<dbReference type="EMBL" id="CP034550">
    <property type="protein sequence ID" value="QFZ19322.1"/>
    <property type="molecule type" value="Genomic_DNA"/>
</dbReference>
<dbReference type="NCBIfam" id="TIGR00254">
    <property type="entry name" value="GGDEF"/>
    <property type="match status" value="1"/>
</dbReference>
<dbReference type="PROSITE" id="PS50887">
    <property type="entry name" value="GGDEF"/>
    <property type="match status" value="1"/>
</dbReference>
<dbReference type="InterPro" id="IPR043128">
    <property type="entry name" value="Rev_trsase/Diguanyl_cyclase"/>
</dbReference>
<dbReference type="Gene3D" id="3.30.70.270">
    <property type="match status" value="1"/>
</dbReference>
<dbReference type="SUPFAM" id="SSF55073">
    <property type="entry name" value="Nucleotide cyclase"/>
    <property type="match status" value="1"/>
</dbReference>
<evidence type="ECO:0000313" key="3">
    <source>
        <dbReference type="EMBL" id="QFZ19322.1"/>
    </source>
</evidence>
<dbReference type="InterPro" id="IPR000160">
    <property type="entry name" value="GGDEF_dom"/>
</dbReference>
<accession>A0A5Q0H0W7</accession>
<evidence type="ECO:0000256" key="1">
    <source>
        <dbReference type="SAM" id="Phobius"/>
    </source>
</evidence>
<keyword evidence="4" id="KW-1185">Reference proteome</keyword>
<feature type="transmembrane region" description="Helical" evidence="1">
    <location>
        <begin position="51"/>
        <end position="68"/>
    </location>
</feature>
<evidence type="ECO:0000259" key="2">
    <source>
        <dbReference type="PROSITE" id="PS50887"/>
    </source>
</evidence>
<protein>
    <submittedName>
        <fullName evidence="3">GGDEF domain-containing protein</fullName>
    </submittedName>
</protein>
<dbReference type="PANTHER" id="PTHR46663:SF2">
    <property type="entry name" value="GGDEF DOMAIN-CONTAINING PROTEIN"/>
    <property type="match status" value="1"/>
</dbReference>
<dbReference type="SMART" id="SM00267">
    <property type="entry name" value="GGDEF"/>
    <property type="match status" value="1"/>
</dbReference>
<feature type="transmembrane region" description="Helical" evidence="1">
    <location>
        <begin position="288"/>
        <end position="307"/>
    </location>
</feature>
<dbReference type="KEGG" id="ssyi:EKG83_19460"/>
<feature type="domain" description="GGDEF" evidence="2">
    <location>
        <begin position="391"/>
        <end position="513"/>
    </location>
</feature>
<organism evidence="3 4">
    <name type="scientific">Saccharothrix syringae</name>
    <name type="common">Nocardiopsis syringae</name>
    <dbReference type="NCBI Taxonomy" id="103733"/>
    <lineage>
        <taxon>Bacteria</taxon>
        <taxon>Bacillati</taxon>
        <taxon>Actinomycetota</taxon>
        <taxon>Actinomycetes</taxon>
        <taxon>Pseudonocardiales</taxon>
        <taxon>Pseudonocardiaceae</taxon>
        <taxon>Saccharothrix</taxon>
    </lineage>
</organism>
<dbReference type="InterPro" id="IPR029787">
    <property type="entry name" value="Nucleotide_cyclase"/>
</dbReference>
<feature type="transmembrane region" description="Helical" evidence="1">
    <location>
        <begin position="153"/>
        <end position="181"/>
    </location>
</feature>
<proteinExistence type="predicted"/>
<sequence>MVRESGTLTRVIGTRRFAGTATVVLAIAVAASVAAGFDLVKDRAAVVLDDLAQLAAGLYATGCCWWTARRGTGPDRRWRVAMGLGTFGWSVGMALWTWYQVVEDRAVPSPSPADAGYLSIVPCAFVALLVIGNHRRSDSSDALLDHRSRSARVVLLLDGLIVVGSLFALTWTTALGGLVAAGNPSTAAFLVAVAYPVTDLALLVVVVVLSADRNVVLRPQLRLLGLGLAGLAASDLAFAYLVSVQAPEVPPLANAGFVLGPALIALAALAPTPSATGGPARNRRSWQWAYLLMPYVPLLVCTVLVLRRTVIGEVRPLDAVEIGCGFTVFVAVILRQLVTIVDNARLVLMLRESERVLEHQAHHDPLTGLANRAVFERRLDEALARHHDGGTPFGLLFVDLDDFKAVNDVSGHAHGDALLERVAQRLRGCVRDTDVVARLGGDEFGVLVEGVAEPERVAFRVLDSLGDEISASVGVVICAERDPETTAASVLKCADKAMYEAKRDGGRGLVIHP</sequence>
<evidence type="ECO:0000313" key="4">
    <source>
        <dbReference type="Proteomes" id="UP000325787"/>
    </source>
</evidence>
<dbReference type="Proteomes" id="UP000325787">
    <property type="component" value="Chromosome"/>
</dbReference>